<comment type="catalytic activity">
    <reaction evidence="1">
        <text>[protein]-peptidylproline (omega=180) = [protein]-peptidylproline (omega=0)</text>
        <dbReference type="Rhea" id="RHEA:16237"/>
        <dbReference type="Rhea" id="RHEA-COMP:10747"/>
        <dbReference type="Rhea" id="RHEA-COMP:10748"/>
        <dbReference type="ChEBI" id="CHEBI:83833"/>
        <dbReference type="ChEBI" id="CHEBI:83834"/>
        <dbReference type="EC" id="5.2.1.8"/>
    </reaction>
</comment>
<dbReference type="SUPFAM" id="SSF50891">
    <property type="entry name" value="Cyclophilin-like"/>
    <property type="match status" value="1"/>
</dbReference>
<dbReference type="InterPro" id="IPR020892">
    <property type="entry name" value="Cyclophilin-type_PPIase_CS"/>
</dbReference>
<evidence type="ECO:0000313" key="7">
    <source>
        <dbReference type="EMBL" id="CCA71876.1"/>
    </source>
</evidence>
<comment type="subcellular location">
    <subcellularLocation>
        <location evidence="2">Nucleus</location>
    </subcellularLocation>
</comment>
<sequence>MATLPTSGRILIQTTVGDIEIELWAKETPLACRNLITLALEGYYDGVIFHRVVPNFLVQTGDRSGTGSGGESLYGEPFDDEIHPRLRFTHRGLVGMANNGDKNNNFSQFFITLDRADELNGKHTLFGRVVGDTIYNVAKIGELELDADERPLYPPKIRQIKILKNPFHDIVPRITAAEKRAQQQAKEQAQREREEAGRRKQAKKDAKLLSFGGEEAEEDEEPVKFKKKPMFRDDLMDSGPVSKPDLDAAPTAKARDRPTDVPQPSATSKPDQSTDSTPIPKKSKKTEKPDTRTDLDRVEEEIRRLTRQRDSDSEDDKPTKKPKKTSSIVEELNAKYRRGTAAAKRAGKRKDEGAAIAALQNFRAKLGQSIEEEEAEDKVDVATGDNGEGMEVDDDVGWLSHRLKFSEDNTEETARAEHDYEVIDPRARGAKAKEEEMARKRSRKDATGGHGYRSYQKGPKR</sequence>
<dbReference type="FunCoup" id="G4TKN0">
    <property type="interactions" value="311"/>
</dbReference>
<accession>G4TKN0</accession>
<dbReference type="EMBL" id="CAFZ01000138">
    <property type="protein sequence ID" value="CCA71876.1"/>
    <property type="molecule type" value="Genomic_DNA"/>
</dbReference>
<comment type="similarity">
    <text evidence="4">Belongs to the cyclophilin-type PPIase family. CWC27 subfamily.</text>
</comment>
<dbReference type="GO" id="GO:0003755">
    <property type="term" value="F:peptidyl-prolyl cis-trans isomerase activity"/>
    <property type="evidence" value="ECO:0007669"/>
    <property type="project" value="UniProtKB-EC"/>
</dbReference>
<dbReference type="InParanoid" id="G4TKN0"/>
<comment type="caution">
    <text evidence="7">The sequence shown here is derived from an EMBL/GenBank/DDBJ whole genome shotgun (WGS) entry which is preliminary data.</text>
</comment>
<dbReference type="PROSITE" id="PS00170">
    <property type="entry name" value="CSA_PPIASE_1"/>
    <property type="match status" value="1"/>
</dbReference>
<evidence type="ECO:0000256" key="2">
    <source>
        <dbReference type="ARBA" id="ARBA00004123"/>
    </source>
</evidence>
<dbReference type="HOGENOM" id="CLU_012062_14_4_1"/>
<name>G4TKN0_SERID</name>
<feature type="compositionally biased region" description="Polar residues" evidence="5">
    <location>
        <begin position="262"/>
        <end position="277"/>
    </location>
</feature>
<feature type="domain" description="PPIase cyclophilin-type" evidence="6">
    <location>
        <begin position="13"/>
        <end position="162"/>
    </location>
</feature>
<dbReference type="Proteomes" id="UP000007148">
    <property type="component" value="Unassembled WGS sequence"/>
</dbReference>
<dbReference type="GO" id="GO:0071013">
    <property type="term" value="C:catalytic step 2 spliceosome"/>
    <property type="evidence" value="ECO:0007669"/>
    <property type="project" value="TreeGrafter"/>
</dbReference>
<organism evidence="7 8">
    <name type="scientific">Serendipita indica (strain DSM 11827)</name>
    <name type="common">Root endophyte fungus</name>
    <name type="synonym">Piriformospora indica</name>
    <dbReference type="NCBI Taxonomy" id="1109443"/>
    <lineage>
        <taxon>Eukaryota</taxon>
        <taxon>Fungi</taxon>
        <taxon>Dikarya</taxon>
        <taxon>Basidiomycota</taxon>
        <taxon>Agaricomycotina</taxon>
        <taxon>Agaricomycetes</taxon>
        <taxon>Sebacinales</taxon>
        <taxon>Serendipitaceae</taxon>
        <taxon>Serendipita</taxon>
    </lineage>
</organism>
<feature type="region of interest" description="Disordered" evidence="5">
    <location>
        <begin position="368"/>
        <end position="395"/>
    </location>
</feature>
<dbReference type="GO" id="GO:0006457">
    <property type="term" value="P:protein folding"/>
    <property type="evidence" value="ECO:0007669"/>
    <property type="project" value="InterPro"/>
</dbReference>
<dbReference type="InterPro" id="IPR029000">
    <property type="entry name" value="Cyclophilin-like_dom_sf"/>
</dbReference>
<feature type="region of interest" description="Disordered" evidence="5">
    <location>
        <begin position="408"/>
        <end position="461"/>
    </location>
</feature>
<dbReference type="InterPro" id="IPR002130">
    <property type="entry name" value="Cyclophilin-type_PPIase_dom"/>
</dbReference>
<feature type="compositionally biased region" description="Basic and acidic residues" evidence="5">
    <location>
        <begin position="286"/>
        <end position="319"/>
    </location>
</feature>
<dbReference type="InterPro" id="IPR044666">
    <property type="entry name" value="Cyclophilin_A-like"/>
</dbReference>
<dbReference type="OrthoDB" id="442970at2759"/>
<feature type="compositionally biased region" description="Basic and acidic residues" evidence="5">
    <location>
        <begin position="408"/>
        <end position="447"/>
    </location>
</feature>
<dbReference type="eggNOG" id="KOG0885">
    <property type="taxonomic scope" value="Eukaryota"/>
</dbReference>
<keyword evidence="3" id="KW-0539">Nucleus</keyword>
<dbReference type="AlphaFoldDB" id="G4TKN0"/>
<dbReference type="PANTHER" id="PTHR45625:SF6">
    <property type="entry name" value="SPLICEOSOME-ASSOCIATED PROTEIN CWC27 HOMOLOG"/>
    <property type="match status" value="1"/>
</dbReference>
<feature type="region of interest" description="Disordered" evidence="5">
    <location>
        <begin position="180"/>
        <end position="350"/>
    </location>
</feature>
<evidence type="ECO:0000256" key="3">
    <source>
        <dbReference type="ARBA" id="ARBA00023242"/>
    </source>
</evidence>
<evidence type="ECO:0000256" key="5">
    <source>
        <dbReference type="SAM" id="MobiDB-lite"/>
    </source>
</evidence>
<keyword evidence="8" id="KW-1185">Reference proteome</keyword>
<protein>
    <submittedName>
        <fullName evidence="7">Related to Cyclophilin-16</fullName>
    </submittedName>
</protein>
<dbReference type="OMA" id="DDWYDVY"/>
<dbReference type="PANTHER" id="PTHR45625">
    <property type="entry name" value="PEPTIDYL-PROLYL CIS-TRANS ISOMERASE-RELATED"/>
    <property type="match status" value="1"/>
</dbReference>
<dbReference type="Gene3D" id="2.40.100.10">
    <property type="entry name" value="Cyclophilin-like"/>
    <property type="match status" value="1"/>
</dbReference>
<evidence type="ECO:0000259" key="6">
    <source>
        <dbReference type="PROSITE" id="PS50072"/>
    </source>
</evidence>
<reference evidence="7 8" key="1">
    <citation type="journal article" date="2011" name="PLoS Pathog.">
        <title>Endophytic Life Strategies Decoded by Genome and Transcriptome Analyses of the Mutualistic Root Symbiont Piriformospora indica.</title>
        <authorList>
            <person name="Zuccaro A."/>
            <person name="Lahrmann U."/>
            <person name="Guldener U."/>
            <person name="Langen G."/>
            <person name="Pfiffi S."/>
            <person name="Biedenkopf D."/>
            <person name="Wong P."/>
            <person name="Samans B."/>
            <person name="Grimm C."/>
            <person name="Basiewicz M."/>
            <person name="Murat C."/>
            <person name="Martin F."/>
            <person name="Kogel K.H."/>
        </authorList>
    </citation>
    <scope>NUCLEOTIDE SEQUENCE [LARGE SCALE GENOMIC DNA]</scope>
    <source>
        <strain evidence="7 8">DSM 11827</strain>
    </source>
</reference>
<dbReference type="STRING" id="1109443.G4TKN0"/>
<feature type="compositionally biased region" description="Basic and acidic residues" evidence="5">
    <location>
        <begin position="188"/>
        <end position="207"/>
    </location>
</feature>
<dbReference type="PRINTS" id="PR00153">
    <property type="entry name" value="CSAPPISMRASE"/>
</dbReference>
<proteinExistence type="inferred from homology"/>
<dbReference type="PROSITE" id="PS50072">
    <property type="entry name" value="CSA_PPIASE_2"/>
    <property type="match status" value="1"/>
</dbReference>
<evidence type="ECO:0000256" key="1">
    <source>
        <dbReference type="ARBA" id="ARBA00000971"/>
    </source>
</evidence>
<dbReference type="Pfam" id="PF00160">
    <property type="entry name" value="Pro_isomerase"/>
    <property type="match status" value="1"/>
</dbReference>
<evidence type="ECO:0000256" key="4">
    <source>
        <dbReference type="ARBA" id="ARBA00038509"/>
    </source>
</evidence>
<gene>
    <name evidence="7" type="ORF">PIIN_05811</name>
</gene>
<dbReference type="CDD" id="cd01925">
    <property type="entry name" value="cyclophilin_CeCYP16-like"/>
    <property type="match status" value="1"/>
</dbReference>
<evidence type="ECO:0000313" key="8">
    <source>
        <dbReference type="Proteomes" id="UP000007148"/>
    </source>
</evidence>